<dbReference type="OrthoDB" id="194443at2759"/>
<dbReference type="Pfam" id="PF00651">
    <property type="entry name" value="BTB"/>
    <property type="match status" value="1"/>
</dbReference>
<evidence type="ECO:0000259" key="2">
    <source>
        <dbReference type="PROSITE" id="PS50097"/>
    </source>
</evidence>
<sequence length="143" mass="16260">MPSLQSTKTPSPTNSTPAKKNSPNFSNTKELVTFKIGKDDKIKTFVVHKEFACHYSPVLKAAFNSDFIEGQTQTYVLEDIGPYGIETFTLFVKWLYTQKLDLLEGLKDIVNRDNEYRQLPEDKQRVVGPCREIPRALVAKSCD</sequence>
<reference evidence="3 4" key="1">
    <citation type="submission" date="2018-05" db="EMBL/GenBank/DDBJ databases">
        <title>Genome sequencing and assembly of the regulated plant pathogen Lachnellula willkommii and related sister species for the development of diagnostic species identification markers.</title>
        <authorList>
            <person name="Giroux E."/>
            <person name="Bilodeau G."/>
        </authorList>
    </citation>
    <scope>NUCLEOTIDE SEQUENCE [LARGE SCALE GENOMIC DNA]</scope>
    <source>
        <strain evidence="3 4">CBS 160.35</strain>
    </source>
</reference>
<evidence type="ECO:0000313" key="4">
    <source>
        <dbReference type="Proteomes" id="UP000443090"/>
    </source>
</evidence>
<comment type="caution">
    <text evidence="3">The sequence shown here is derived from an EMBL/GenBank/DDBJ whole genome shotgun (WGS) entry which is preliminary data.</text>
</comment>
<proteinExistence type="predicted"/>
<keyword evidence="4" id="KW-1185">Reference proteome</keyword>
<gene>
    <name evidence="3" type="ORF">LOCC1_G007765</name>
</gene>
<dbReference type="InterPro" id="IPR011333">
    <property type="entry name" value="SKP1/BTB/POZ_sf"/>
</dbReference>
<dbReference type="Gene3D" id="3.30.710.10">
    <property type="entry name" value="Potassium Channel Kv1.1, Chain A"/>
    <property type="match status" value="1"/>
</dbReference>
<dbReference type="Proteomes" id="UP000443090">
    <property type="component" value="Unassembled WGS sequence"/>
</dbReference>
<dbReference type="PANTHER" id="PTHR47843:SF2">
    <property type="entry name" value="BTB DOMAIN-CONTAINING PROTEIN"/>
    <property type="match status" value="1"/>
</dbReference>
<dbReference type="AlphaFoldDB" id="A0A8H8UBF6"/>
<feature type="domain" description="BTB" evidence="2">
    <location>
        <begin position="30"/>
        <end position="104"/>
    </location>
</feature>
<evidence type="ECO:0000313" key="3">
    <source>
        <dbReference type="EMBL" id="TVY41599.1"/>
    </source>
</evidence>
<feature type="region of interest" description="Disordered" evidence="1">
    <location>
        <begin position="1"/>
        <end position="24"/>
    </location>
</feature>
<dbReference type="InterPro" id="IPR000210">
    <property type="entry name" value="BTB/POZ_dom"/>
</dbReference>
<dbReference type="PROSITE" id="PS50097">
    <property type="entry name" value="BTB"/>
    <property type="match status" value="1"/>
</dbReference>
<feature type="compositionally biased region" description="Low complexity" evidence="1">
    <location>
        <begin position="1"/>
        <end position="20"/>
    </location>
</feature>
<accession>A0A8H8UBF6</accession>
<organism evidence="3 4">
    <name type="scientific">Lachnellula occidentalis</name>
    <dbReference type="NCBI Taxonomy" id="215460"/>
    <lineage>
        <taxon>Eukaryota</taxon>
        <taxon>Fungi</taxon>
        <taxon>Dikarya</taxon>
        <taxon>Ascomycota</taxon>
        <taxon>Pezizomycotina</taxon>
        <taxon>Leotiomycetes</taxon>
        <taxon>Helotiales</taxon>
        <taxon>Lachnaceae</taxon>
        <taxon>Lachnellula</taxon>
    </lineage>
</organism>
<evidence type="ECO:0000256" key="1">
    <source>
        <dbReference type="SAM" id="MobiDB-lite"/>
    </source>
</evidence>
<dbReference type="CDD" id="cd18186">
    <property type="entry name" value="BTB_POZ_ZBTB_KLHL-like"/>
    <property type="match status" value="1"/>
</dbReference>
<dbReference type="PANTHER" id="PTHR47843">
    <property type="entry name" value="BTB DOMAIN-CONTAINING PROTEIN-RELATED"/>
    <property type="match status" value="1"/>
</dbReference>
<dbReference type="SUPFAM" id="SSF54695">
    <property type="entry name" value="POZ domain"/>
    <property type="match status" value="1"/>
</dbReference>
<dbReference type="EMBL" id="QGMI01000382">
    <property type="protein sequence ID" value="TVY41599.1"/>
    <property type="molecule type" value="Genomic_DNA"/>
</dbReference>
<protein>
    <recommendedName>
        <fullName evidence="2">BTB domain-containing protein</fullName>
    </recommendedName>
</protein>
<name>A0A8H8UBF6_9HELO</name>